<name>A0A8K0MUY3_COCNU</name>
<gene>
    <name evidence="2" type="ORF">COCNU_01G008240</name>
</gene>
<comment type="caution">
    <text evidence="2">The sequence shown here is derived from an EMBL/GenBank/DDBJ whole genome shotgun (WGS) entry which is preliminary data.</text>
</comment>
<accession>A0A8K0MUY3</accession>
<evidence type="ECO:0000313" key="3">
    <source>
        <dbReference type="Proteomes" id="UP000797356"/>
    </source>
</evidence>
<keyword evidence="3" id="KW-1185">Reference proteome</keyword>
<reference evidence="2" key="2">
    <citation type="submission" date="2019-07" db="EMBL/GenBank/DDBJ databases">
        <authorList>
            <person name="Yang Y."/>
            <person name="Bocs S."/>
            <person name="Baudouin L."/>
        </authorList>
    </citation>
    <scope>NUCLEOTIDE SEQUENCE</scope>
    <source>
        <tissue evidence="2">Spear leaf of Hainan Tall coconut</tissue>
    </source>
</reference>
<keyword evidence="1" id="KW-0472">Membrane</keyword>
<protein>
    <submittedName>
        <fullName evidence="2">Uncharacterized protein</fullName>
    </submittedName>
</protein>
<sequence>MNRRCTKLLPRVMLMMPQGGQPFCRFWLRQHPWPIISCFRLASKKFTQPPLFDELFNFVLEQSVFLSIMAVVAMVGALFASIAYVWGGRSPSGLGGWLLTSLRIRVRGAGHSCETFREGFFAPFCRGLLGGELEKFGVVKSAGELYAPLSGLPR</sequence>
<reference evidence="2" key="1">
    <citation type="journal article" date="2017" name="Gigascience">
        <title>The genome draft of coconut (Cocos nucifera).</title>
        <authorList>
            <person name="Xiao Y."/>
            <person name="Xu P."/>
            <person name="Fan H."/>
            <person name="Baudouin L."/>
            <person name="Xia W."/>
            <person name="Bocs S."/>
            <person name="Xu J."/>
            <person name="Li Q."/>
            <person name="Guo A."/>
            <person name="Zhou L."/>
            <person name="Li J."/>
            <person name="Wu Y."/>
            <person name="Ma Z."/>
            <person name="Armero A."/>
            <person name="Issali A.E."/>
            <person name="Liu N."/>
            <person name="Peng M."/>
            <person name="Yang Y."/>
        </authorList>
    </citation>
    <scope>NUCLEOTIDE SEQUENCE</scope>
    <source>
        <tissue evidence="2">Spear leaf of Hainan Tall coconut</tissue>
    </source>
</reference>
<proteinExistence type="predicted"/>
<evidence type="ECO:0000256" key="1">
    <source>
        <dbReference type="SAM" id="Phobius"/>
    </source>
</evidence>
<organism evidence="2 3">
    <name type="scientific">Cocos nucifera</name>
    <name type="common">Coconut palm</name>
    <dbReference type="NCBI Taxonomy" id="13894"/>
    <lineage>
        <taxon>Eukaryota</taxon>
        <taxon>Viridiplantae</taxon>
        <taxon>Streptophyta</taxon>
        <taxon>Embryophyta</taxon>
        <taxon>Tracheophyta</taxon>
        <taxon>Spermatophyta</taxon>
        <taxon>Magnoliopsida</taxon>
        <taxon>Liliopsida</taxon>
        <taxon>Arecaceae</taxon>
        <taxon>Arecoideae</taxon>
        <taxon>Cocoseae</taxon>
        <taxon>Attaleinae</taxon>
        <taxon>Cocos</taxon>
    </lineage>
</organism>
<evidence type="ECO:0000313" key="2">
    <source>
        <dbReference type="EMBL" id="KAG1326890.1"/>
    </source>
</evidence>
<dbReference type="EMBL" id="CM017872">
    <property type="protein sequence ID" value="KAG1326890.1"/>
    <property type="molecule type" value="Genomic_DNA"/>
</dbReference>
<keyword evidence="1" id="KW-1133">Transmembrane helix</keyword>
<dbReference type="Proteomes" id="UP000797356">
    <property type="component" value="Chromosome 1"/>
</dbReference>
<dbReference type="AlphaFoldDB" id="A0A8K0MUY3"/>
<feature type="transmembrane region" description="Helical" evidence="1">
    <location>
        <begin position="64"/>
        <end position="86"/>
    </location>
</feature>
<keyword evidence="1" id="KW-0812">Transmembrane</keyword>